<reference evidence="1 2" key="1">
    <citation type="submission" date="2014-11" db="EMBL/GenBank/DDBJ databases">
        <title>Genetic blueprint of the zoonotic pathogen Toxocara canis.</title>
        <authorList>
            <person name="Zhu X.-Q."/>
            <person name="Korhonen P.K."/>
            <person name="Cai H."/>
            <person name="Young N.D."/>
            <person name="Nejsum P."/>
            <person name="von Samson-Himmelstjerna G."/>
            <person name="Boag P.R."/>
            <person name="Tan P."/>
            <person name="Li Q."/>
            <person name="Min J."/>
            <person name="Yang Y."/>
            <person name="Wang X."/>
            <person name="Fang X."/>
            <person name="Hall R.S."/>
            <person name="Hofmann A."/>
            <person name="Sternberg P.W."/>
            <person name="Jex A.R."/>
            <person name="Gasser R.B."/>
        </authorList>
    </citation>
    <scope>NUCLEOTIDE SEQUENCE [LARGE SCALE GENOMIC DNA]</scope>
    <source>
        <strain evidence="1">PN_DK_2014</strain>
    </source>
</reference>
<proteinExistence type="predicted"/>
<dbReference type="EMBL" id="JPKZ01002600">
    <property type="protein sequence ID" value="KHN75859.1"/>
    <property type="molecule type" value="Genomic_DNA"/>
</dbReference>
<gene>
    <name evidence="1" type="ORF">Tcan_12870</name>
</gene>
<keyword evidence="2" id="KW-1185">Reference proteome</keyword>
<accession>A0A0B2V308</accession>
<protein>
    <submittedName>
        <fullName evidence="1">Uncharacterized protein</fullName>
    </submittedName>
</protein>
<organism evidence="1 2">
    <name type="scientific">Toxocara canis</name>
    <name type="common">Canine roundworm</name>
    <dbReference type="NCBI Taxonomy" id="6265"/>
    <lineage>
        <taxon>Eukaryota</taxon>
        <taxon>Metazoa</taxon>
        <taxon>Ecdysozoa</taxon>
        <taxon>Nematoda</taxon>
        <taxon>Chromadorea</taxon>
        <taxon>Rhabditida</taxon>
        <taxon>Spirurina</taxon>
        <taxon>Ascaridomorpha</taxon>
        <taxon>Ascaridoidea</taxon>
        <taxon>Toxocaridae</taxon>
        <taxon>Toxocara</taxon>
    </lineage>
</organism>
<dbReference type="AlphaFoldDB" id="A0A0B2V308"/>
<name>A0A0B2V308_TOXCA</name>
<comment type="caution">
    <text evidence="1">The sequence shown here is derived from an EMBL/GenBank/DDBJ whole genome shotgun (WGS) entry which is preliminary data.</text>
</comment>
<dbReference type="Proteomes" id="UP000031036">
    <property type="component" value="Unassembled WGS sequence"/>
</dbReference>
<evidence type="ECO:0000313" key="2">
    <source>
        <dbReference type="Proteomes" id="UP000031036"/>
    </source>
</evidence>
<sequence>MHYCEMKTLLEEFVVPNDIGDMRNASKIFCRQNIFEISSRLLMTMSAKTIEFVLNLLIAIKKYGRLLGCGYCEGDCSVVFDYFKVNKREHLEIWSRVDVGTGGAIIRTYLDHGCDMAFAHYIQSPFKRTTENIGRFAEYDEAFRATDFIFCKISEQKEEESIEAKPLKINEEIKLFMENTHKPVKEEFEEECLERMHEEGFDHDHEKTNSPIF</sequence>
<evidence type="ECO:0000313" key="1">
    <source>
        <dbReference type="EMBL" id="KHN75859.1"/>
    </source>
</evidence>